<dbReference type="InterPro" id="IPR000326">
    <property type="entry name" value="PAP2/HPO"/>
</dbReference>
<keyword evidence="3" id="KW-0812">Transmembrane</keyword>
<dbReference type="CDD" id="cd03394">
    <property type="entry name" value="PAP2_like_5"/>
    <property type="match status" value="1"/>
</dbReference>
<proteinExistence type="inferred from homology"/>
<evidence type="ECO:0000256" key="2">
    <source>
        <dbReference type="ARBA" id="ARBA00008816"/>
    </source>
</evidence>
<dbReference type="PANTHER" id="PTHR10165:SF35">
    <property type="entry name" value="RE23632P"/>
    <property type="match status" value="1"/>
</dbReference>
<organism evidence="7 8">
    <name type="scientific">Xylanibacter rodentium</name>
    <dbReference type="NCBI Taxonomy" id="2736289"/>
    <lineage>
        <taxon>Bacteria</taxon>
        <taxon>Pseudomonadati</taxon>
        <taxon>Bacteroidota</taxon>
        <taxon>Bacteroidia</taxon>
        <taxon>Bacteroidales</taxon>
        <taxon>Prevotellaceae</taxon>
        <taxon>Xylanibacter</taxon>
    </lineage>
</organism>
<evidence type="ECO:0000256" key="5">
    <source>
        <dbReference type="ARBA" id="ARBA00023136"/>
    </source>
</evidence>
<dbReference type="Proteomes" id="UP001193734">
    <property type="component" value="Unassembled WGS sequence"/>
</dbReference>
<evidence type="ECO:0000313" key="8">
    <source>
        <dbReference type="Proteomes" id="UP001193734"/>
    </source>
</evidence>
<protein>
    <submittedName>
        <fullName evidence="7">Phosphatase PAP2 family protein</fullName>
    </submittedName>
</protein>
<dbReference type="EMBL" id="JABKKE010000014">
    <property type="protein sequence ID" value="NPE14483.1"/>
    <property type="molecule type" value="Genomic_DNA"/>
</dbReference>
<comment type="caution">
    <text evidence="7">The sequence shown here is derived from an EMBL/GenBank/DDBJ whole genome shotgun (WGS) entry which is preliminary data.</text>
</comment>
<dbReference type="InterPro" id="IPR036938">
    <property type="entry name" value="PAP2/HPO_sf"/>
</dbReference>
<evidence type="ECO:0000256" key="1">
    <source>
        <dbReference type="ARBA" id="ARBA00004141"/>
    </source>
</evidence>
<dbReference type="PANTHER" id="PTHR10165">
    <property type="entry name" value="LIPID PHOSPHATE PHOSPHATASE"/>
    <property type="match status" value="1"/>
</dbReference>
<accession>A0ABX2AX44</accession>
<keyword evidence="5" id="KW-0472">Membrane</keyword>
<reference evidence="7 8" key="1">
    <citation type="submission" date="2020-05" db="EMBL/GenBank/DDBJ databases">
        <title>Distinct polysaccharide utilization as determinants for interspecies competition between intestinal Prevotella spp.</title>
        <authorList>
            <person name="Galvez E.J.C."/>
            <person name="Iljazovic A."/>
            <person name="Strowig T."/>
        </authorList>
    </citation>
    <scope>NUCLEOTIDE SEQUENCE [LARGE SCALE GENOMIC DNA]</scope>
    <source>
        <strain evidence="7 8">PROD</strain>
    </source>
</reference>
<keyword evidence="4" id="KW-1133">Transmembrane helix</keyword>
<gene>
    <name evidence="7" type="ORF">HPS55_09130</name>
</gene>
<keyword evidence="8" id="KW-1185">Reference proteome</keyword>
<dbReference type="InterPro" id="IPR043216">
    <property type="entry name" value="PAP-like"/>
</dbReference>
<name>A0ABX2AX44_9BACT</name>
<evidence type="ECO:0000313" key="7">
    <source>
        <dbReference type="EMBL" id="NPE14483.1"/>
    </source>
</evidence>
<dbReference type="SMART" id="SM00014">
    <property type="entry name" value="acidPPc"/>
    <property type="match status" value="1"/>
</dbReference>
<dbReference type="SUPFAM" id="SSF48317">
    <property type="entry name" value="Acid phosphatase/Vanadium-dependent haloperoxidase"/>
    <property type="match status" value="1"/>
</dbReference>
<comment type="subcellular location">
    <subcellularLocation>
        <location evidence="1">Membrane</location>
        <topology evidence="1">Multi-pass membrane protein</topology>
    </subcellularLocation>
</comment>
<dbReference type="Pfam" id="PF01569">
    <property type="entry name" value="PAP2"/>
    <property type="match status" value="1"/>
</dbReference>
<evidence type="ECO:0000256" key="3">
    <source>
        <dbReference type="ARBA" id="ARBA00022692"/>
    </source>
</evidence>
<dbReference type="Gene3D" id="1.20.144.10">
    <property type="entry name" value="Phosphatidic acid phosphatase type 2/haloperoxidase"/>
    <property type="match status" value="1"/>
</dbReference>
<evidence type="ECO:0000259" key="6">
    <source>
        <dbReference type="SMART" id="SM00014"/>
    </source>
</evidence>
<feature type="domain" description="Phosphatidic acid phosphatase type 2/haloperoxidase" evidence="6">
    <location>
        <begin position="48"/>
        <end position="149"/>
    </location>
</feature>
<evidence type="ECO:0000256" key="4">
    <source>
        <dbReference type="ARBA" id="ARBA00022989"/>
    </source>
</evidence>
<sequence length="180" mass="20048">MCGIVPFTMAQQRHGNGLDDILQYTPYATVLTLKACGVDSRNDWPHLAVNTAMSFVMSAGITYSLKHTVREWRPDHSDRRSFPSGHATFAFAGATVLHHEFGHVSPWISIGGYSVATLTAADRVRRDRHHWYDVATGAAVGVLSTELTYFVTDRLFPRLSRKGDMKMAFTGNTLDVSVRF</sequence>
<comment type="similarity">
    <text evidence="2">Belongs to the PA-phosphatase related phosphoesterase family.</text>
</comment>